<keyword evidence="10" id="KW-1133">Transmembrane helix</keyword>
<dbReference type="EMBL" id="JH818298">
    <property type="protein sequence ID" value="EKC36074.1"/>
    <property type="molecule type" value="Genomic_DNA"/>
</dbReference>
<dbReference type="GO" id="GO:0007169">
    <property type="term" value="P:cell surface receptor protein tyrosine kinase signaling pathway"/>
    <property type="evidence" value="ECO:0007669"/>
    <property type="project" value="TreeGrafter"/>
</dbReference>
<dbReference type="Gene3D" id="1.10.510.10">
    <property type="entry name" value="Transferase(Phosphotransferase) domain 1"/>
    <property type="match status" value="2"/>
</dbReference>
<dbReference type="PROSITE" id="PS50011">
    <property type="entry name" value="PROTEIN_KINASE_DOM"/>
    <property type="match status" value="1"/>
</dbReference>
<evidence type="ECO:0000256" key="8">
    <source>
        <dbReference type="ARBA" id="ARBA00051243"/>
    </source>
</evidence>
<feature type="transmembrane region" description="Helical" evidence="10">
    <location>
        <begin position="12"/>
        <end position="33"/>
    </location>
</feature>
<comment type="catalytic activity">
    <reaction evidence="8">
        <text>L-tyrosyl-[protein] + ATP = O-phospho-L-tyrosyl-[protein] + ADP + H(+)</text>
        <dbReference type="Rhea" id="RHEA:10596"/>
        <dbReference type="Rhea" id="RHEA-COMP:10136"/>
        <dbReference type="Rhea" id="RHEA-COMP:20101"/>
        <dbReference type="ChEBI" id="CHEBI:15378"/>
        <dbReference type="ChEBI" id="CHEBI:30616"/>
        <dbReference type="ChEBI" id="CHEBI:46858"/>
        <dbReference type="ChEBI" id="CHEBI:61978"/>
        <dbReference type="ChEBI" id="CHEBI:456216"/>
        <dbReference type="EC" id="2.7.10.1"/>
    </reaction>
</comment>
<evidence type="ECO:0000256" key="9">
    <source>
        <dbReference type="SAM" id="MobiDB-lite"/>
    </source>
</evidence>
<proteinExistence type="predicted"/>
<sequence>MCLDKTDTKTSIILGSVIGGVVLLAAALVLFGYCWCQRAKAQEKTAILTAKMTGYEDEQPLTPTNAKPDMSSIRLIKQSELQRGGIIGSGAFGTVYKGFWIPQDENVKIPVAIKVLSDSTSLCQNKELLQEARVMASVKNPCCIRILGMAYLEERGIVHRDLAARNVLVQSPGQIKITDFGLAKLLDINEDEYHAAGGKMPIKWLVLECIQQRFFTHKSDVWSFGVTVWELFTYGQRPYENLLEKGERLPQPSICTIDVYMIMIKCWMLDADSRPSFFELTEEFAKMARDPGRYLVISGDVLKKIPDESNTPSAIELITPNTSNNPKVEGDKLMRLPSHSYDKNDLARSLSVAVDGPEEVIEAEDYLQPTPRASVEIPTTPVSSKTPLMPYEASSPSSNAIPMKEIQAPARREKRYGHLESAAKARDQRAQDPSRIRGDSVNSRYSSDPVKVLHTDETDTGHKRPHRNGSAGKANIPNYYTKHSPGFNKMQLPLDEDDYLQPKSSKPRAYADLIDGQDYLNDSSGSVFLDDHLDHNGYPGLNFQNPEYFDDPNLNVPKKQLTNKSYYNDISAVNGGSDEQEPLVLSDEMKPETTV</sequence>
<keyword evidence="7" id="KW-0829">Tyrosine-protein kinase</keyword>
<accession>K1QY74</accession>
<evidence type="ECO:0000256" key="7">
    <source>
        <dbReference type="ARBA" id="ARBA00023137"/>
    </source>
</evidence>
<dbReference type="GO" id="GO:0008284">
    <property type="term" value="P:positive regulation of cell population proliferation"/>
    <property type="evidence" value="ECO:0007669"/>
    <property type="project" value="TreeGrafter"/>
</dbReference>
<dbReference type="Pfam" id="PF07714">
    <property type="entry name" value="PK_Tyr_Ser-Thr"/>
    <property type="match status" value="1"/>
</dbReference>
<dbReference type="InterPro" id="IPR001245">
    <property type="entry name" value="Ser-Thr/Tyr_kinase_cat_dom"/>
</dbReference>
<feature type="compositionally biased region" description="Basic and acidic residues" evidence="9">
    <location>
        <begin position="420"/>
        <end position="438"/>
    </location>
</feature>
<dbReference type="InterPro" id="IPR020635">
    <property type="entry name" value="Tyr_kinase_cat_dom"/>
</dbReference>
<evidence type="ECO:0000313" key="11">
    <source>
        <dbReference type="EMBL" id="EKC36074.1"/>
    </source>
</evidence>
<dbReference type="InterPro" id="IPR011009">
    <property type="entry name" value="Kinase-like_dom_sf"/>
</dbReference>
<evidence type="ECO:0000256" key="1">
    <source>
        <dbReference type="ARBA" id="ARBA00004167"/>
    </source>
</evidence>
<keyword evidence="10" id="KW-0812">Transmembrane</keyword>
<dbReference type="HOGENOM" id="CLU_458742_0_0_1"/>
<dbReference type="PRINTS" id="PR00109">
    <property type="entry name" value="TYRKINASE"/>
</dbReference>
<evidence type="ECO:0000256" key="5">
    <source>
        <dbReference type="ARBA" id="ARBA00022777"/>
    </source>
</evidence>
<dbReference type="SUPFAM" id="SSF56112">
    <property type="entry name" value="Protein kinase-like (PK-like)"/>
    <property type="match status" value="1"/>
</dbReference>
<evidence type="ECO:0000256" key="3">
    <source>
        <dbReference type="ARBA" id="ARBA00022679"/>
    </source>
</evidence>
<dbReference type="PANTHER" id="PTHR24416:SF566">
    <property type="entry name" value="EPIDERMAL GROWTH FACTOR RECEPTOR"/>
    <property type="match status" value="1"/>
</dbReference>
<dbReference type="PROSITE" id="PS00109">
    <property type="entry name" value="PROTEIN_KINASE_TYR"/>
    <property type="match status" value="1"/>
</dbReference>
<evidence type="ECO:0000256" key="2">
    <source>
        <dbReference type="ARBA" id="ARBA00022553"/>
    </source>
</evidence>
<dbReference type="InterPro" id="IPR017441">
    <property type="entry name" value="Protein_kinase_ATP_BS"/>
</dbReference>
<keyword evidence="2" id="KW-0597">Phosphoprotein</keyword>
<keyword evidence="11" id="KW-0675">Receptor</keyword>
<name>K1QY74_MAGGI</name>
<dbReference type="GO" id="GO:0022008">
    <property type="term" value="P:neurogenesis"/>
    <property type="evidence" value="ECO:0007669"/>
    <property type="project" value="TreeGrafter"/>
</dbReference>
<dbReference type="AlphaFoldDB" id="K1QY74"/>
<dbReference type="Gene3D" id="4.10.1140.10">
    <property type="entry name" value="membrane-bound form of the juxtamembrane domain of the epidermal growth factor receptor like domain"/>
    <property type="match status" value="1"/>
</dbReference>
<gene>
    <name evidence="11" type="ORF">CGI_10022473</name>
</gene>
<dbReference type="InterPro" id="IPR000719">
    <property type="entry name" value="Prot_kinase_dom"/>
</dbReference>
<dbReference type="InterPro" id="IPR008266">
    <property type="entry name" value="Tyr_kinase_AS"/>
</dbReference>
<dbReference type="GO" id="GO:0004714">
    <property type="term" value="F:transmembrane receptor protein tyrosine kinase activity"/>
    <property type="evidence" value="ECO:0007669"/>
    <property type="project" value="UniProtKB-EC"/>
</dbReference>
<keyword evidence="5 11" id="KW-0418">Kinase</keyword>
<dbReference type="FunFam" id="3.30.200.20:FF:000422">
    <property type="entry name" value="Receptor protein-tyrosine kinase"/>
    <property type="match status" value="1"/>
</dbReference>
<dbReference type="FunFam" id="1.10.510.10:FF:000027">
    <property type="entry name" value="Receptor protein-tyrosine kinase"/>
    <property type="match status" value="1"/>
</dbReference>
<feature type="region of interest" description="Disordered" evidence="9">
    <location>
        <begin position="420"/>
        <end position="478"/>
    </location>
</feature>
<evidence type="ECO:0000256" key="4">
    <source>
        <dbReference type="ARBA" id="ARBA00022741"/>
    </source>
</evidence>
<dbReference type="PANTHER" id="PTHR24416">
    <property type="entry name" value="TYROSINE-PROTEIN KINASE RECEPTOR"/>
    <property type="match status" value="1"/>
</dbReference>
<dbReference type="GO" id="GO:0009925">
    <property type="term" value="C:basal plasma membrane"/>
    <property type="evidence" value="ECO:0007669"/>
    <property type="project" value="TreeGrafter"/>
</dbReference>
<dbReference type="SMART" id="SM00219">
    <property type="entry name" value="TyrKc"/>
    <property type="match status" value="1"/>
</dbReference>
<dbReference type="InParanoid" id="K1QY74"/>
<evidence type="ECO:0000256" key="10">
    <source>
        <dbReference type="SAM" id="Phobius"/>
    </source>
</evidence>
<keyword evidence="6" id="KW-0067">ATP-binding</keyword>
<organism evidence="11">
    <name type="scientific">Magallana gigas</name>
    <name type="common">Pacific oyster</name>
    <name type="synonym">Crassostrea gigas</name>
    <dbReference type="NCBI Taxonomy" id="29159"/>
    <lineage>
        <taxon>Eukaryota</taxon>
        <taxon>Metazoa</taxon>
        <taxon>Spiralia</taxon>
        <taxon>Lophotrochozoa</taxon>
        <taxon>Mollusca</taxon>
        <taxon>Bivalvia</taxon>
        <taxon>Autobranchia</taxon>
        <taxon>Pteriomorphia</taxon>
        <taxon>Ostreida</taxon>
        <taxon>Ostreoidea</taxon>
        <taxon>Ostreidae</taxon>
        <taxon>Magallana</taxon>
    </lineage>
</organism>
<dbReference type="InterPro" id="IPR050122">
    <property type="entry name" value="RTK"/>
</dbReference>
<feature type="compositionally biased region" description="Basic and acidic residues" evidence="9">
    <location>
        <begin position="451"/>
        <end position="462"/>
    </location>
</feature>
<feature type="region of interest" description="Disordered" evidence="9">
    <location>
        <begin position="572"/>
        <end position="595"/>
    </location>
</feature>
<keyword evidence="10" id="KW-0472">Membrane</keyword>
<reference evidence="11" key="1">
    <citation type="journal article" date="2012" name="Nature">
        <title>The oyster genome reveals stress adaptation and complexity of shell formation.</title>
        <authorList>
            <person name="Zhang G."/>
            <person name="Fang X."/>
            <person name="Guo X."/>
            <person name="Li L."/>
            <person name="Luo R."/>
            <person name="Xu F."/>
            <person name="Yang P."/>
            <person name="Zhang L."/>
            <person name="Wang X."/>
            <person name="Qi H."/>
            <person name="Xiong Z."/>
            <person name="Que H."/>
            <person name="Xie Y."/>
            <person name="Holland P.W."/>
            <person name="Paps J."/>
            <person name="Zhu Y."/>
            <person name="Wu F."/>
            <person name="Chen Y."/>
            <person name="Wang J."/>
            <person name="Peng C."/>
            <person name="Meng J."/>
            <person name="Yang L."/>
            <person name="Liu J."/>
            <person name="Wen B."/>
            <person name="Zhang N."/>
            <person name="Huang Z."/>
            <person name="Zhu Q."/>
            <person name="Feng Y."/>
            <person name="Mount A."/>
            <person name="Hedgecock D."/>
            <person name="Xu Z."/>
            <person name="Liu Y."/>
            <person name="Domazet-Loso T."/>
            <person name="Du Y."/>
            <person name="Sun X."/>
            <person name="Zhang S."/>
            <person name="Liu B."/>
            <person name="Cheng P."/>
            <person name="Jiang X."/>
            <person name="Li J."/>
            <person name="Fan D."/>
            <person name="Wang W."/>
            <person name="Fu W."/>
            <person name="Wang T."/>
            <person name="Wang B."/>
            <person name="Zhang J."/>
            <person name="Peng Z."/>
            <person name="Li Y."/>
            <person name="Li N."/>
            <person name="Wang J."/>
            <person name="Chen M."/>
            <person name="He Y."/>
            <person name="Tan F."/>
            <person name="Song X."/>
            <person name="Zheng Q."/>
            <person name="Huang R."/>
            <person name="Yang H."/>
            <person name="Du X."/>
            <person name="Chen L."/>
            <person name="Yang M."/>
            <person name="Gaffney P.M."/>
            <person name="Wang S."/>
            <person name="Luo L."/>
            <person name="She Z."/>
            <person name="Ming Y."/>
            <person name="Huang W."/>
            <person name="Zhang S."/>
            <person name="Huang B."/>
            <person name="Zhang Y."/>
            <person name="Qu T."/>
            <person name="Ni P."/>
            <person name="Miao G."/>
            <person name="Wang J."/>
            <person name="Wang Q."/>
            <person name="Steinberg C.E."/>
            <person name="Wang H."/>
            <person name="Li N."/>
            <person name="Qian L."/>
            <person name="Zhang G."/>
            <person name="Li Y."/>
            <person name="Yang H."/>
            <person name="Liu X."/>
            <person name="Wang J."/>
            <person name="Yin Y."/>
            <person name="Wang J."/>
        </authorList>
    </citation>
    <scope>NUCLEOTIDE SEQUENCE [LARGE SCALE GENOMIC DNA]</scope>
    <source>
        <strain evidence="11">05x7-T-G4-1.051#20</strain>
    </source>
</reference>
<evidence type="ECO:0000256" key="6">
    <source>
        <dbReference type="ARBA" id="ARBA00022840"/>
    </source>
</evidence>
<dbReference type="GO" id="GO:0043066">
    <property type="term" value="P:negative regulation of apoptotic process"/>
    <property type="evidence" value="ECO:0007669"/>
    <property type="project" value="TreeGrafter"/>
</dbReference>
<feature type="region of interest" description="Disordered" evidence="9">
    <location>
        <begin position="364"/>
        <end position="402"/>
    </location>
</feature>
<protein>
    <submittedName>
        <fullName evidence="11">Receptor tyrosine-protein kinase erbB-4</fullName>
    </submittedName>
</protein>
<dbReference type="GO" id="GO:0043235">
    <property type="term" value="C:receptor complex"/>
    <property type="evidence" value="ECO:0007669"/>
    <property type="project" value="TreeGrafter"/>
</dbReference>
<dbReference type="GO" id="GO:0005524">
    <property type="term" value="F:ATP binding"/>
    <property type="evidence" value="ECO:0007669"/>
    <property type="project" value="UniProtKB-UniRule"/>
</dbReference>
<keyword evidence="3" id="KW-0808">Transferase</keyword>
<keyword evidence="4" id="KW-0547">Nucleotide-binding</keyword>
<comment type="subcellular location">
    <subcellularLocation>
        <location evidence="1">Membrane</location>
        <topology evidence="1">Single-pass membrane protein</topology>
    </subcellularLocation>
</comment>
<dbReference type="PROSITE" id="PS00107">
    <property type="entry name" value="PROTEIN_KINASE_ATP"/>
    <property type="match status" value="1"/>
</dbReference>